<dbReference type="PANTHER" id="PTHR22916:SF3">
    <property type="entry name" value="UDP-GLCNAC:BETAGAL BETA-1,3-N-ACETYLGLUCOSAMINYLTRANSFERASE-LIKE PROTEIN 1"/>
    <property type="match status" value="1"/>
</dbReference>
<evidence type="ECO:0000313" key="2">
    <source>
        <dbReference type="EMBL" id="MFC1848877.1"/>
    </source>
</evidence>
<dbReference type="Pfam" id="PF00535">
    <property type="entry name" value="Glycos_transf_2"/>
    <property type="match status" value="1"/>
</dbReference>
<reference evidence="2 3" key="1">
    <citation type="submission" date="2024-09" db="EMBL/GenBank/DDBJ databases">
        <title>Laminarin stimulates single cell rates of sulfate reduction while oxygen inhibits transcriptomic activity in coastal marine sediment.</title>
        <authorList>
            <person name="Lindsay M."/>
            <person name="Orcutt B."/>
            <person name="Emerson D."/>
            <person name="Stepanauskas R."/>
            <person name="D'Angelo T."/>
        </authorList>
    </citation>
    <scope>NUCLEOTIDE SEQUENCE [LARGE SCALE GENOMIC DNA]</scope>
    <source>
        <strain evidence="2">SAG AM-311-K15</strain>
    </source>
</reference>
<dbReference type="Proteomes" id="UP001594351">
    <property type="component" value="Unassembled WGS sequence"/>
</dbReference>
<dbReference type="Gene3D" id="3.90.550.10">
    <property type="entry name" value="Spore Coat Polysaccharide Biosynthesis Protein SpsA, Chain A"/>
    <property type="match status" value="1"/>
</dbReference>
<name>A0ABV6YRQ3_UNCC1</name>
<gene>
    <name evidence="2" type="ORF">ACFL27_01600</name>
</gene>
<accession>A0ABV6YRQ3</accession>
<dbReference type="SUPFAM" id="SSF53448">
    <property type="entry name" value="Nucleotide-diphospho-sugar transferases"/>
    <property type="match status" value="1"/>
</dbReference>
<dbReference type="EMBL" id="JBHPBY010000010">
    <property type="protein sequence ID" value="MFC1848877.1"/>
    <property type="molecule type" value="Genomic_DNA"/>
</dbReference>
<keyword evidence="2" id="KW-0808">Transferase</keyword>
<organism evidence="2 3">
    <name type="scientific">candidate division CSSED10-310 bacterium</name>
    <dbReference type="NCBI Taxonomy" id="2855610"/>
    <lineage>
        <taxon>Bacteria</taxon>
        <taxon>Bacteria division CSSED10-310</taxon>
    </lineage>
</organism>
<dbReference type="PANTHER" id="PTHR22916">
    <property type="entry name" value="GLYCOSYLTRANSFERASE"/>
    <property type="match status" value="1"/>
</dbReference>
<dbReference type="InterPro" id="IPR001173">
    <property type="entry name" value="Glyco_trans_2-like"/>
</dbReference>
<comment type="caution">
    <text evidence="2">The sequence shown here is derived from an EMBL/GenBank/DDBJ whole genome shotgun (WGS) entry which is preliminary data.</text>
</comment>
<dbReference type="CDD" id="cd06433">
    <property type="entry name" value="GT_2_WfgS_like"/>
    <property type="match status" value="1"/>
</dbReference>
<dbReference type="InterPro" id="IPR029044">
    <property type="entry name" value="Nucleotide-diphossugar_trans"/>
</dbReference>
<evidence type="ECO:0000313" key="3">
    <source>
        <dbReference type="Proteomes" id="UP001594351"/>
    </source>
</evidence>
<dbReference type="GO" id="GO:0016757">
    <property type="term" value="F:glycosyltransferase activity"/>
    <property type="evidence" value="ECO:0007669"/>
    <property type="project" value="UniProtKB-KW"/>
</dbReference>
<keyword evidence="2" id="KW-0328">Glycosyltransferase</keyword>
<keyword evidence="3" id="KW-1185">Reference proteome</keyword>
<sequence length="282" mass="32902">MPSNTIFSIITPSYNMLPYLKRCVLSVQDQQNVPLEHIVVDGLSSDGTVKWLRDNKRLKNIIEDDQGMYDALNKGLKVAKGNIVAYLNCDEQYLPGTLAWVKNYFEHHPEVDLIFGDAYLIKPDGSLVAFRKGSQPRRLFILASHLYVLSCTMFFRKKILEAGHLFNPQYKCIGDEEFVVRLLQKKYIIKHVQKYLAVYTITGKNLSRNVQAGHEKIKLLQQTPYFPANMAWLLNIARLMEKFFQGAYYQKKPVEYSIYTNEDQQDRKKIRAQQASFKWRYD</sequence>
<protein>
    <submittedName>
        <fullName evidence="2">Glycosyltransferase family 2 protein</fullName>
        <ecNumber evidence="2">2.4.-.-</ecNumber>
    </submittedName>
</protein>
<feature type="domain" description="Glycosyltransferase 2-like" evidence="1">
    <location>
        <begin position="8"/>
        <end position="160"/>
    </location>
</feature>
<proteinExistence type="predicted"/>
<dbReference type="EC" id="2.4.-.-" evidence="2"/>
<evidence type="ECO:0000259" key="1">
    <source>
        <dbReference type="Pfam" id="PF00535"/>
    </source>
</evidence>